<dbReference type="KEGG" id="ttt:THITE_2110172"/>
<organism evidence="2 3">
    <name type="scientific">Thermothielavioides terrestris (strain ATCC 38088 / NRRL 8126)</name>
    <name type="common">Thielavia terrestris</name>
    <dbReference type="NCBI Taxonomy" id="578455"/>
    <lineage>
        <taxon>Eukaryota</taxon>
        <taxon>Fungi</taxon>
        <taxon>Dikarya</taxon>
        <taxon>Ascomycota</taxon>
        <taxon>Pezizomycotina</taxon>
        <taxon>Sordariomycetes</taxon>
        <taxon>Sordariomycetidae</taxon>
        <taxon>Sordariales</taxon>
        <taxon>Chaetomiaceae</taxon>
        <taxon>Thermothielavioides</taxon>
        <taxon>Thermothielavioides terrestris</taxon>
    </lineage>
</organism>
<reference evidence="2 3" key="1">
    <citation type="journal article" date="2011" name="Nat. Biotechnol.">
        <title>Comparative genomic analysis of the thermophilic biomass-degrading fungi Myceliophthora thermophila and Thielavia terrestris.</title>
        <authorList>
            <person name="Berka R.M."/>
            <person name="Grigoriev I.V."/>
            <person name="Otillar R."/>
            <person name="Salamov A."/>
            <person name="Grimwood J."/>
            <person name="Reid I."/>
            <person name="Ishmael N."/>
            <person name="John T."/>
            <person name="Darmond C."/>
            <person name="Moisan M.-C."/>
            <person name="Henrissat B."/>
            <person name="Coutinho P.M."/>
            <person name="Lombard V."/>
            <person name="Natvig D.O."/>
            <person name="Lindquist E."/>
            <person name="Schmutz J."/>
            <person name="Lucas S."/>
            <person name="Harris P."/>
            <person name="Powlowski J."/>
            <person name="Bellemare A."/>
            <person name="Taylor D."/>
            <person name="Butler G."/>
            <person name="de Vries R.P."/>
            <person name="Allijn I.E."/>
            <person name="van den Brink J."/>
            <person name="Ushinsky S."/>
            <person name="Storms R."/>
            <person name="Powell A.J."/>
            <person name="Paulsen I.T."/>
            <person name="Elbourne L.D.H."/>
            <person name="Baker S.E."/>
            <person name="Magnuson J."/>
            <person name="LaBoissiere S."/>
            <person name="Clutterbuck A.J."/>
            <person name="Martinez D."/>
            <person name="Wogulis M."/>
            <person name="de Leon A.L."/>
            <person name="Rey M.W."/>
            <person name="Tsang A."/>
        </authorList>
    </citation>
    <scope>NUCLEOTIDE SEQUENCE [LARGE SCALE GENOMIC DNA]</scope>
    <source>
        <strain evidence="3">ATCC 38088 / NRRL 8126</strain>
    </source>
</reference>
<protein>
    <submittedName>
        <fullName evidence="2">Uncharacterized protein</fullName>
    </submittedName>
</protein>
<evidence type="ECO:0000313" key="3">
    <source>
        <dbReference type="Proteomes" id="UP000008181"/>
    </source>
</evidence>
<sequence length="54" mass="6134">MTHLLLCFVAQWAMLGSSGWLLPGRPARFPGPDPGRWPVQLPKHFMEHTVFCCL</sequence>
<dbReference type="HOGENOM" id="CLU_3052048_0_0_1"/>
<dbReference type="AlphaFoldDB" id="G2QRU3"/>
<feature type="signal peptide" evidence="1">
    <location>
        <begin position="1"/>
        <end position="18"/>
    </location>
</feature>
<proteinExistence type="predicted"/>
<keyword evidence="3" id="KW-1185">Reference proteome</keyword>
<feature type="chain" id="PRO_5003435870" evidence="1">
    <location>
        <begin position="19"/>
        <end position="54"/>
    </location>
</feature>
<dbReference type="GeneID" id="11521579"/>
<dbReference type="EMBL" id="CP003009">
    <property type="protein sequence ID" value="AEO64237.1"/>
    <property type="molecule type" value="Genomic_DNA"/>
</dbReference>
<evidence type="ECO:0000256" key="1">
    <source>
        <dbReference type="SAM" id="SignalP"/>
    </source>
</evidence>
<keyword evidence="1" id="KW-0732">Signal</keyword>
<dbReference type="Proteomes" id="UP000008181">
    <property type="component" value="Chromosome 1"/>
</dbReference>
<name>G2QRU3_THETT</name>
<dbReference type="RefSeq" id="XP_003650573.1">
    <property type="nucleotide sequence ID" value="XM_003650525.1"/>
</dbReference>
<gene>
    <name evidence="2" type="ORF">THITE_2110172</name>
</gene>
<evidence type="ECO:0000313" key="2">
    <source>
        <dbReference type="EMBL" id="AEO64237.1"/>
    </source>
</evidence>
<accession>G2QRU3</accession>